<dbReference type="SMART" id="SM00091">
    <property type="entry name" value="PAS"/>
    <property type="match status" value="1"/>
</dbReference>
<keyword evidence="5" id="KW-1133">Transmembrane helix</keyword>
<evidence type="ECO:0000259" key="8">
    <source>
        <dbReference type="PROSITE" id="PS50112"/>
    </source>
</evidence>
<evidence type="ECO:0000256" key="2">
    <source>
        <dbReference type="ARBA" id="ARBA00012528"/>
    </source>
</evidence>
<dbReference type="Proteomes" id="UP000298545">
    <property type="component" value="Chromosome linear"/>
</dbReference>
<evidence type="ECO:0000256" key="6">
    <source>
        <dbReference type="ARBA" id="ARBA00023136"/>
    </source>
</evidence>
<dbReference type="CDD" id="cd01949">
    <property type="entry name" value="GGDEF"/>
    <property type="match status" value="1"/>
</dbReference>
<dbReference type="NCBIfam" id="TIGR00254">
    <property type="entry name" value="GGDEF"/>
    <property type="match status" value="1"/>
</dbReference>
<gene>
    <name evidence="10" type="ORF">CFBP5473_16175</name>
    <name evidence="11" type="ORF">J5285_16910</name>
</gene>
<comment type="subcellular location">
    <subcellularLocation>
        <location evidence="1">Cell membrane</location>
        <topology evidence="1">Multi-pass membrane protein</topology>
    </subcellularLocation>
</comment>
<dbReference type="InterPro" id="IPR000160">
    <property type="entry name" value="GGDEF_dom"/>
</dbReference>
<proteinExistence type="predicted"/>
<dbReference type="InterPro" id="IPR000014">
    <property type="entry name" value="PAS"/>
</dbReference>
<dbReference type="InterPro" id="IPR043128">
    <property type="entry name" value="Rev_trsase/Diguanyl_cyclase"/>
</dbReference>
<reference evidence="10 12" key="1">
    <citation type="submission" date="2019-04" db="EMBL/GenBank/DDBJ databases">
        <title>Complete genome sequence of Agrobacterium larrymoorei CFBP5473.</title>
        <authorList>
            <person name="Haryono M."/>
            <person name="Chou L."/>
            <person name="Lin Y.-C."/>
            <person name="Lai E.-M."/>
            <person name="Kuo C.-H."/>
        </authorList>
    </citation>
    <scope>NUCLEOTIDE SEQUENCE [LARGE SCALE GENOMIC DNA]</scope>
    <source>
        <strain evidence="10 12">CFBP5473</strain>
    </source>
</reference>
<dbReference type="InterPro" id="IPR029016">
    <property type="entry name" value="GAF-like_dom_sf"/>
</dbReference>
<keyword evidence="4" id="KW-0812">Transmembrane</keyword>
<dbReference type="GO" id="GO:0043709">
    <property type="term" value="P:cell adhesion involved in single-species biofilm formation"/>
    <property type="evidence" value="ECO:0007669"/>
    <property type="project" value="TreeGrafter"/>
</dbReference>
<evidence type="ECO:0000259" key="9">
    <source>
        <dbReference type="PROSITE" id="PS50887"/>
    </source>
</evidence>
<dbReference type="SUPFAM" id="SSF55073">
    <property type="entry name" value="Nucleotide cyclase"/>
    <property type="match status" value="1"/>
</dbReference>
<dbReference type="CDD" id="cd00130">
    <property type="entry name" value="PAS"/>
    <property type="match status" value="1"/>
</dbReference>
<dbReference type="CDD" id="cd12915">
    <property type="entry name" value="PDC2_DGC_like"/>
    <property type="match status" value="1"/>
</dbReference>
<dbReference type="Gene3D" id="3.30.450.20">
    <property type="entry name" value="PAS domain"/>
    <property type="match status" value="3"/>
</dbReference>
<dbReference type="NCBIfam" id="TIGR00229">
    <property type="entry name" value="sensory_box"/>
    <property type="match status" value="1"/>
</dbReference>
<dbReference type="Pfam" id="PF08447">
    <property type="entry name" value="PAS_3"/>
    <property type="match status" value="1"/>
</dbReference>
<name>A0A4D7DQH2_9HYPH</name>
<dbReference type="SUPFAM" id="SSF55781">
    <property type="entry name" value="GAF domain-like"/>
    <property type="match status" value="1"/>
</dbReference>
<dbReference type="Proteomes" id="UP000826513">
    <property type="component" value="Chromosome 2"/>
</dbReference>
<dbReference type="STRING" id="1367849.GCA_000518585_03720"/>
<dbReference type="Gene3D" id="3.30.70.270">
    <property type="match status" value="1"/>
</dbReference>
<keyword evidence="3" id="KW-1003">Cell membrane</keyword>
<dbReference type="CDD" id="cd12914">
    <property type="entry name" value="PDC1_DGC_like"/>
    <property type="match status" value="1"/>
</dbReference>
<accession>A0A4D7DQH2</accession>
<dbReference type="GO" id="GO:0005886">
    <property type="term" value="C:plasma membrane"/>
    <property type="evidence" value="ECO:0007669"/>
    <property type="project" value="UniProtKB-SubCell"/>
</dbReference>
<dbReference type="PANTHER" id="PTHR45138">
    <property type="entry name" value="REGULATORY COMPONENTS OF SENSORY TRANSDUCTION SYSTEM"/>
    <property type="match status" value="1"/>
</dbReference>
<evidence type="ECO:0000313" key="13">
    <source>
        <dbReference type="Proteomes" id="UP000826513"/>
    </source>
</evidence>
<comment type="catalytic activity">
    <reaction evidence="7">
        <text>2 GTP = 3',3'-c-di-GMP + 2 diphosphate</text>
        <dbReference type="Rhea" id="RHEA:24898"/>
        <dbReference type="ChEBI" id="CHEBI:33019"/>
        <dbReference type="ChEBI" id="CHEBI:37565"/>
        <dbReference type="ChEBI" id="CHEBI:58805"/>
        <dbReference type="EC" id="2.7.7.65"/>
    </reaction>
</comment>
<evidence type="ECO:0000256" key="1">
    <source>
        <dbReference type="ARBA" id="ARBA00004651"/>
    </source>
</evidence>
<feature type="domain" description="GGDEF" evidence="9">
    <location>
        <begin position="481"/>
        <end position="616"/>
    </location>
</feature>
<dbReference type="EMBL" id="CP072168">
    <property type="protein sequence ID" value="QYA09081.1"/>
    <property type="molecule type" value="Genomic_DNA"/>
</dbReference>
<dbReference type="InterPro" id="IPR029787">
    <property type="entry name" value="Nucleotide_cyclase"/>
</dbReference>
<keyword evidence="13" id="KW-1185">Reference proteome</keyword>
<dbReference type="InterPro" id="IPR035965">
    <property type="entry name" value="PAS-like_dom_sf"/>
</dbReference>
<protein>
    <recommendedName>
        <fullName evidence="2">diguanylate cyclase</fullName>
        <ecNumber evidence="2">2.7.7.65</ecNumber>
    </recommendedName>
</protein>
<evidence type="ECO:0000313" key="10">
    <source>
        <dbReference type="EMBL" id="QCI99535.1"/>
    </source>
</evidence>
<dbReference type="OrthoDB" id="9812260at2"/>
<evidence type="ECO:0000313" key="11">
    <source>
        <dbReference type="EMBL" id="QYA09081.1"/>
    </source>
</evidence>
<dbReference type="Pfam" id="PF02743">
    <property type="entry name" value="dCache_1"/>
    <property type="match status" value="1"/>
</dbReference>
<dbReference type="KEGG" id="alf:CFBP5473_16175"/>
<dbReference type="InterPro" id="IPR013655">
    <property type="entry name" value="PAS_fold_3"/>
</dbReference>
<evidence type="ECO:0000256" key="4">
    <source>
        <dbReference type="ARBA" id="ARBA00022692"/>
    </source>
</evidence>
<evidence type="ECO:0000256" key="7">
    <source>
        <dbReference type="ARBA" id="ARBA00034247"/>
    </source>
</evidence>
<dbReference type="PANTHER" id="PTHR45138:SF9">
    <property type="entry name" value="DIGUANYLATE CYCLASE DGCM-RELATED"/>
    <property type="match status" value="1"/>
</dbReference>
<dbReference type="EC" id="2.7.7.65" evidence="2"/>
<dbReference type="Pfam" id="PF00990">
    <property type="entry name" value="GGDEF"/>
    <property type="match status" value="1"/>
</dbReference>
<sequence length="781" mass="85670">MQVFSRGRYWLFVAILMLGFCGASAIMLVQLRKDSWTIANTGAQNLLTLLSQDIDSRLDAYDGVLESIVRKVEQPEFAALPPALQQTLLFDQVLKEPYFTSVLVLDAAGNVVRDAGSAPPRLDNFSDRSYFQAQLKSENAGLYISAPFQRRLTGDDDVLGLSRRIDRPDGSFGGVVVATLKLSYFQDLFKRMNLKDGDAINLFSQSGVLIMRSPYIGDQIGRDFSASENIKRFQAEPSGSFSGVAAIDGVMRLYNFMHVGPRPLILNVALSHDQIFATWRKQAVTIGVVLALLSASTVALAVAVRRAFNARIRAEETTRRSEAQYRLLADNATDVIVRLDRDLIRRYVSPASRDMFGMEPKELVGTNARGIIHPSDWPLVQQVAQDARVSTFPVEAIYRLKHRDGHYVWVEGRYRFVVEDDSLIVVLRDISRRKVAEAKLEEANAELARRANTDGLTGLANRRQFDEVLAEEYGNTDAGGENLSLLLIDVDRFKLFNDTYGHQAGDDCLRRVAQAVRSSARRSDVCARYGGEEIAVIMPGAGEAEAFALGERIRAAVAELGIEHSASSFGHVTISAGCSSAGSDGIHDVKTLIAEADRLLYEAKRTGRNKVLASNAAEFTSGLPVIFAEEQRLEAVEAYRQRFAEKPKENLNVIARGAAELLGTPIGFVTLAGDKDLALVGRHGIEAETVARDIAFCGYTIAGTEPMFVSDTRADLRFQSNPLVQGPTALRFYAGAPIVDPDSGLVVGTVCVADFKPHDQATDGQRKILADLSKLVVKELT</sequence>
<organism evidence="10 12">
    <name type="scientific">Agrobacterium larrymoorei</name>
    <dbReference type="NCBI Taxonomy" id="160699"/>
    <lineage>
        <taxon>Bacteria</taxon>
        <taxon>Pseudomonadati</taxon>
        <taxon>Pseudomonadota</taxon>
        <taxon>Alphaproteobacteria</taxon>
        <taxon>Hyphomicrobiales</taxon>
        <taxon>Rhizobiaceae</taxon>
        <taxon>Rhizobium/Agrobacterium group</taxon>
        <taxon>Agrobacterium</taxon>
    </lineage>
</organism>
<dbReference type="PROSITE" id="PS50887">
    <property type="entry name" value="GGDEF"/>
    <property type="match status" value="1"/>
</dbReference>
<dbReference type="InterPro" id="IPR033479">
    <property type="entry name" value="dCache_1"/>
</dbReference>
<evidence type="ECO:0000256" key="3">
    <source>
        <dbReference type="ARBA" id="ARBA00022475"/>
    </source>
</evidence>
<dbReference type="PROSITE" id="PS50112">
    <property type="entry name" value="PAS"/>
    <property type="match status" value="1"/>
</dbReference>
<feature type="domain" description="PAS" evidence="8">
    <location>
        <begin position="321"/>
        <end position="387"/>
    </location>
</feature>
<keyword evidence="6" id="KW-0472">Membrane</keyword>
<dbReference type="AlphaFoldDB" id="A0A4D7DQH2"/>
<dbReference type="FunFam" id="3.30.70.270:FF:000001">
    <property type="entry name" value="Diguanylate cyclase domain protein"/>
    <property type="match status" value="1"/>
</dbReference>
<dbReference type="SUPFAM" id="SSF55785">
    <property type="entry name" value="PYP-like sensor domain (PAS domain)"/>
    <property type="match status" value="1"/>
</dbReference>
<evidence type="ECO:0000313" key="12">
    <source>
        <dbReference type="Proteomes" id="UP000298545"/>
    </source>
</evidence>
<dbReference type="EMBL" id="CP039692">
    <property type="protein sequence ID" value="QCI99535.1"/>
    <property type="molecule type" value="Genomic_DNA"/>
</dbReference>
<dbReference type="GO" id="GO:0052621">
    <property type="term" value="F:diguanylate cyclase activity"/>
    <property type="evidence" value="ECO:0007669"/>
    <property type="project" value="UniProtKB-EC"/>
</dbReference>
<dbReference type="GO" id="GO:1902201">
    <property type="term" value="P:negative regulation of bacterial-type flagellum-dependent cell motility"/>
    <property type="evidence" value="ECO:0007669"/>
    <property type="project" value="TreeGrafter"/>
</dbReference>
<dbReference type="InterPro" id="IPR050469">
    <property type="entry name" value="Diguanylate_Cyclase"/>
</dbReference>
<evidence type="ECO:0000256" key="5">
    <source>
        <dbReference type="ARBA" id="ARBA00022989"/>
    </source>
</evidence>
<dbReference type="Gene3D" id="3.30.450.40">
    <property type="match status" value="1"/>
</dbReference>
<reference evidence="11 13" key="2">
    <citation type="submission" date="2021-03" db="EMBL/GenBank/DDBJ databases">
        <title>Rapid diversification of plasmids in a genus of pathogenic and nitrogen fixing bacteria.</title>
        <authorList>
            <person name="Weisberg A.J."/>
            <person name="Miller M."/>
            <person name="Ream W."/>
            <person name="Grunwald N.J."/>
            <person name="Chang J.H."/>
        </authorList>
    </citation>
    <scope>NUCLEOTIDE SEQUENCE [LARGE SCALE GENOMIC DNA]</scope>
    <source>
        <strain evidence="11 13">AF3.44</strain>
    </source>
</reference>
<dbReference type="SMART" id="SM00267">
    <property type="entry name" value="GGDEF"/>
    <property type="match status" value="1"/>
</dbReference>
<dbReference type="RefSeq" id="WP_027676301.1">
    <property type="nucleotide sequence ID" value="NZ_CP039692.1"/>
</dbReference>